<dbReference type="InterPro" id="IPR036873">
    <property type="entry name" value="Rhodanese-like_dom_sf"/>
</dbReference>
<keyword evidence="3" id="KW-1185">Reference proteome</keyword>
<gene>
    <name evidence="2" type="ORF">L9F63_020926</name>
</gene>
<dbReference type="SMART" id="SM00450">
    <property type="entry name" value="RHOD"/>
    <property type="match status" value="1"/>
</dbReference>
<dbReference type="SUPFAM" id="SSF52821">
    <property type="entry name" value="Rhodanese/Cell cycle control phosphatase"/>
    <property type="match status" value="1"/>
</dbReference>
<accession>A0AAD7ZQF0</accession>
<dbReference type="AlphaFoldDB" id="A0AAD7ZQF0"/>
<comment type="caution">
    <text evidence="2">The sequence shown here is derived from an EMBL/GenBank/DDBJ whole genome shotgun (WGS) entry which is preliminary data.</text>
</comment>
<dbReference type="InterPro" id="IPR001763">
    <property type="entry name" value="Rhodanese-like_dom"/>
</dbReference>
<dbReference type="PANTHER" id="PTHR44086:SF10">
    <property type="entry name" value="THIOSULFATE SULFURTRANSFERASE_RHODANESE-LIKE DOMAIN-CONTAINING PROTEIN 3"/>
    <property type="match status" value="1"/>
</dbReference>
<proteinExistence type="predicted"/>
<dbReference type="Gene3D" id="3.40.250.10">
    <property type="entry name" value="Rhodanese-like domain"/>
    <property type="match status" value="1"/>
</dbReference>
<name>A0AAD7ZQF0_DIPPU</name>
<organism evidence="2 3">
    <name type="scientific">Diploptera punctata</name>
    <name type="common">Pacific beetle cockroach</name>
    <dbReference type="NCBI Taxonomy" id="6984"/>
    <lineage>
        <taxon>Eukaryota</taxon>
        <taxon>Metazoa</taxon>
        <taxon>Ecdysozoa</taxon>
        <taxon>Arthropoda</taxon>
        <taxon>Hexapoda</taxon>
        <taxon>Insecta</taxon>
        <taxon>Pterygota</taxon>
        <taxon>Neoptera</taxon>
        <taxon>Polyneoptera</taxon>
        <taxon>Dictyoptera</taxon>
        <taxon>Blattodea</taxon>
        <taxon>Blaberoidea</taxon>
        <taxon>Blaberidae</taxon>
        <taxon>Diplopterinae</taxon>
        <taxon>Diploptera</taxon>
    </lineage>
</organism>
<evidence type="ECO:0000259" key="1">
    <source>
        <dbReference type="PROSITE" id="PS50206"/>
    </source>
</evidence>
<dbReference type="Pfam" id="PF00581">
    <property type="entry name" value="Rhodanese"/>
    <property type="match status" value="1"/>
</dbReference>
<dbReference type="PROSITE" id="PS50206">
    <property type="entry name" value="RHODANESE_3"/>
    <property type="match status" value="1"/>
</dbReference>
<feature type="non-terminal residue" evidence="2">
    <location>
        <position position="1"/>
    </location>
</feature>
<reference evidence="2" key="2">
    <citation type="submission" date="2023-05" db="EMBL/GenBank/DDBJ databases">
        <authorList>
            <person name="Fouks B."/>
        </authorList>
    </citation>
    <scope>NUCLEOTIDE SEQUENCE</scope>
    <source>
        <strain evidence="2">Stay&amp;Tobe</strain>
        <tissue evidence="2">Testes</tissue>
    </source>
</reference>
<dbReference type="EMBL" id="JASPKZ010007367">
    <property type="protein sequence ID" value="KAJ9584721.1"/>
    <property type="molecule type" value="Genomic_DNA"/>
</dbReference>
<dbReference type="Proteomes" id="UP001233999">
    <property type="component" value="Unassembled WGS sequence"/>
</dbReference>
<feature type="domain" description="Rhodanese" evidence="1">
    <location>
        <begin position="57"/>
        <end position="156"/>
    </location>
</feature>
<evidence type="ECO:0000313" key="3">
    <source>
        <dbReference type="Proteomes" id="UP001233999"/>
    </source>
</evidence>
<reference evidence="2" key="1">
    <citation type="journal article" date="2023" name="IScience">
        <title>Live-bearing cockroach genome reveals convergent evolutionary mechanisms linked to viviparity in insects and beyond.</title>
        <authorList>
            <person name="Fouks B."/>
            <person name="Harrison M.C."/>
            <person name="Mikhailova A.A."/>
            <person name="Marchal E."/>
            <person name="English S."/>
            <person name="Carruthers M."/>
            <person name="Jennings E.C."/>
            <person name="Chiamaka E.L."/>
            <person name="Frigard R.A."/>
            <person name="Pippel M."/>
            <person name="Attardo G.M."/>
            <person name="Benoit J.B."/>
            <person name="Bornberg-Bauer E."/>
            <person name="Tobe S.S."/>
        </authorList>
    </citation>
    <scope>NUCLEOTIDE SEQUENCE</scope>
    <source>
        <strain evidence="2">Stay&amp;Tobe</strain>
    </source>
</reference>
<sequence>VSFYKGSYYEDWKKNPGKNEIALIYHTNFEKSMATGPPGSGPKCKDLCYEDIIHLTKKNEIILIDVREMSEIKETGKLPGSIHIPLGDLKQALQSLPEEEFKRKYGIPKPVNTANLVFSCRSGKRSRSAMETAMSIGFVNSRHYNGGFLDWQKHHPQ</sequence>
<evidence type="ECO:0000313" key="2">
    <source>
        <dbReference type="EMBL" id="KAJ9584721.1"/>
    </source>
</evidence>
<protein>
    <recommendedName>
        <fullName evidence="1">Rhodanese domain-containing protein</fullName>
    </recommendedName>
</protein>
<dbReference type="PANTHER" id="PTHR44086">
    <property type="entry name" value="THIOSULFATE SULFURTRANSFERASE RDL2, MITOCHONDRIAL-RELATED"/>
    <property type="match status" value="1"/>
</dbReference>